<sequence length="158" mass="17144">MPVLVGKEGEATLLPKCRGRGKPEPAETGRPETSREFAARMKDHVVLKGPKERTERESTNDKGNTKLTIRIPARKLPVSKNNNAEASASGSGQIDSDATDDIPRDTPNKALGAEPPDDAVDASLPRETLVEHMQNSVNSVDLPKELTGKYNNDSYLKV</sequence>
<name>A0A0C9XAI8_9AGAR</name>
<feature type="compositionally biased region" description="Polar residues" evidence="1">
    <location>
        <begin position="149"/>
        <end position="158"/>
    </location>
</feature>
<gene>
    <name evidence="2" type="ORF">K443DRAFT_6475</name>
</gene>
<evidence type="ECO:0000313" key="2">
    <source>
        <dbReference type="EMBL" id="KIK01936.1"/>
    </source>
</evidence>
<dbReference type="STRING" id="1095629.A0A0C9XAI8"/>
<evidence type="ECO:0000256" key="1">
    <source>
        <dbReference type="SAM" id="MobiDB-lite"/>
    </source>
</evidence>
<feature type="compositionally biased region" description="Polar residues" evidence="1">
    <location>
        <begin position="79"/>
        <end position="96"/>
    </location>
</feature>
<protein>
    <submittedName>
        <fullName evidence="2">Uncharacterized protein</fullName>
    </submittedName>
</protein>
<reference evidence="3" key="2">
    <citation type="submission" date="2015-01" db="EMBL/GenBank/DDBJ databases">
        <title>Evolutionary Origins and Diversification of the Mycorrhizal Mutualists.</title>
        <authorList>
            <consortium name="DOE Joint Genome Institute"/>
            <consortium name="Mycorrhizal Genomics Consortium"/>
            <person name="Kohler A."/>
            <person name="Kuo A."/>
            <person name="Nagy L.G."/>
            <person name="Floudas D."/>
            <person name="Copeland A."/>
            <person name="Barry K.W."/>
            <person name="Cichocki N."/>
            <person name="Veneault-Fourrey C."/>
            <person name="LaButti K."/>
            <person name="Lindquist E.A."/>
            <person name="Lipzen A."/>
            <person name="Lundell T."/>
            <person name="Morin E."/>
            <person name="Murat C."/>
            <person name="Riley R."/>
            <person name="Ohm R."/>
            <person name="Sun H."/>
            <person name="Tunlid A."/>
            <person name="Henrissat B."/>
            <person name="Grigoriev I.V."/>
            <person name="Hibbett D.S."/>
            <person name="Martin F."/>
        </authorList>
    </citation>
    <scope>NUCLEOTIDE SEQUENCE [LARGE SCALE GENOMIC DNA]</scope>
    <source>
        <strain evidence="3">LaAM-08-1</strain>
    </source>
</reference>
<keyword evidence="3" id="KW-1185">Reference proteome</keyword>
<dbReference type="EMBL" id="KN838599">
    <property type="protein sequence ID" value="KIK01936.1"/>
    <property type="molecule type" value="Genomic_DNA"/>
</dbReference>
<feature type="region of interest" description="Disordered" evidence="1">
    <location>
        <begin position="1"/>
        <end position="158"/>
    </location>
</feature>
<reference evidence="2 3" key="1">
    <citation type="submission" date="2014-04" db="EMBL/GenBank/DDBJ databases">
        <authorList>
            <consortium name="DOE Joint Genome Institute"/>
            <person name="Kuo A."/>
            <person name="Kohler A."/>
            <person name="Nagy L.G."/>
            <person name="Floudas D."/>
            <person name="Copeland A."/>
            <person name="Barry K.W."/>
            <person name="Cichocki N."/>
            <person name="Veneault-Fourrey C."/>
            <person name="LaButti K."/>
            <person name="Lindquist E.A."/>
            <person name="Lipzen A."/>
            <person name="Lundell T."/>
            <person name="Morin E."/>
            <person name="Murat C."/>
            <person name="Sun H."/>
            <person name="Tunlid A."/>
            <person name="Henrissat B."/>
            <person name="Grigoriev I.V."/>
            <person name="Hibbett D.S."/>
            <person name="Martin F."/>
            <person name="Nordberg H.P."/>
            <person name="Cantor M.N."/>
            <person name="Hua S.X."/>
        </authorList>
    </citation>
    <scope>NUCLEOTIDE SEQUENCE [LARGE SCALE GENOMIC DNA]</scope>
    <source>
        <strain evidence="2 3">LaAM-08-1</strain>
    </source>
</reference>
<dbReference type="OrthoDB" id="3249394at2759"/>
<dbReference type="AlphaFoldDB" id="A0A0C9XAI8"/>
<evidence type="ECO:0000313" key="3">
    <source>
        <dbReference type="Proteomes" id="UP000054477"/>
    </source>
</evidence>
<proteinExistence type="predicted"/>
<dbReference type="Proteomes" id="UP000054477">
    <property type="component" value="Unassembled WGS sequence"/>
</dbReference>
<accession>A0A0C9XAI8</accession>
<organism evidence="2 3">
    <name type="scientific">Laccaria amethystina LaAM-08-1</name>
    <dbReference type="NCBI Taxonomy" id="1095629"/>
    <lineage>
        <taxon>Eukaryota</taxon>
        <taxon>Fungi</taxon>
        <taxon>Dikarya</taxon>
        <taxon>Basidiomycota</taxon>
        <taxon>Agaricomycotina</taxon>
        <taxon>Agaricomycetes</taxon>
        <taxon>Agaricomycetidae</taxon>
        <taxon>Agaricales</taxon>
        <taxon>Agaricineae</taxon>
        <taxon>Hydnangiaceae</taxon>
        <taxon>Laccaria</taxon>
    </lineage>
</organism>
<feature type="compositionally biased region" description="Basic and acidic residues" evidence="1">
    <location>
        <begin position="21"/>
        <end position="64"/>
    </location>
</feature>
<dbReference type="HOGENOM" id="CLU_1669657_0_0_1"/>